<dbReference type="PROSITE" id="PS51257">
    <property type="entry name" value="PROKAR_LIPOPROTEIN"/>
    <property type="match status" value="1"/>
</dbReference>
<dbReference type="Proteomes" id="UP000252255">
    <property type="component" value="Unassembled WGS sequence"/>
</dbReference>
<name>A0A367WXL9_9PROT</name>
<evidence type="ECO:0000313" key="2">
    <source>
        <dbReference type="EMBL" id="RCK46186.1"/>
    </source>
</evidence>
<evidence type="ECO:0000313" key="3">
    <source>
        <dbReference type="Proteomes" id="UP000252255"/>
    </source>
</evidence>
<proteinExistence type="predicted"/>
<sequence>MNRFHLSLITILMTASLACAVTVSAQAQAQAQARLTVSDRTTDSIAAELLQFGDIDLFVFANRAAFLARMDETLGLGNIRDPDATFASLPRSPFTVTGRKNGKPIASCQIFVPANITPESGNEIFAQLMRGWFGPHLSYETSAGLTYRWLIYHEVRHCKPDHFGDEDVKSHNDELNADLFAFDQLATPENRAALARDIIGFRIITSALFADKSHMTGLSLKYALDPEGRDQNPDKAEEIAAFVNTRQMIGNQARAIAAQATPTSLELIRAITELREKSEAGTLQSNDPRMGEILIELDDAIARFAPRLHASVATRRPD</sequence>
<organism evidence="2 3">
    <name type="scientific">Thalassospira profundimaris</name>
    <dbReference type="NCBI Taxonomy" id="502049"/>
    <lineage>
        <taxon>Bacteria</taxon>
        <taxon>Pseudomonadati</taxon>
        <taxon>Pseudomonadota</taxon>
        <taxon>Alphaproteobacteria</taxon>
        <taxon>Rhodospirillales</taxon>
        <taxon>Thalassospiraceae</taxon>
        <taxon>Thalassospira</taxon>
    </lineage>
</organism>
<keyword evidence="1" id="KW-0732">Signal</keyword>
<protein>
    <submittedName>
        <fullName evidence="2">Uncharacterized protein</fullName>
    </submittedName>
</protein>
<dbReference type="EMBL" id="JPWI01000005">
    <property type="protein sequence ID" value="RCK46186.1"/>
    <property type="molecule type" value="Genomic_DNA"/>
</dbReference>
<dbReference type="AlphaFoldDB" id="A0A367WXL9"/>
<dbReference type="RefSeq" id="WP_114097928.1">
    <property type="nucleotide sequence ID" value="NZ_JPWI01000005.1"/>
</dbReference>
<dbReference type="OrthoDB" id="7351027at2"/>
<gene>
    <name evidence="2" type="ORF">TH30_10215</name>
</gene>
<reference evidence="2 3" key="1">
    <citation type="submission" date="2014-07" db="EMBL/GenBank/DDBJ databases">
        <title>Draft genome sequence of Thalassospira profundimaris PR54-5.</title>
        <authorList>
            <person name="Lai Q."/>
            <person name="Shao Z."/>
        </authorList>
    </citation>
    <scope>NUCLEOTIDE SEQUENCE [LARGE SCALE GENOMIC DNA]</scope>
    <source>
        <strain evidence="2 3">PR54-5</strain>
    </source>
</reference>
<accession>A0A367WXL9</accession>
<feature type="signal peptide" evidence="1">
    <location>
        <begin position="1"/>
        <end position="20"/>
    </location>
</feature>
<feature type="chain" id="PRO_5016562444" evidence="1">
    <location>
        <begin position="21"/>
        <end position="318"/>
    </location>
</feature>
<evidence type="ECO:0000256" key="1">
    <source>
        <dbReference type="SAM" id="SignalP"/>
    </source>
</evidence>
<comment type="caution">
    <text evidence="2">The sequence shown here is derived from an EMBL/GenBank/DDBJ whole genome shotgun (WGS) entry which is preliminary data.</text>
</comment>